<dbReference type="SUPFAM" id="SSF102645">
    <property type="entry name" value="CoaB-like"/>
    <property type="match status" value="1"/>
</dbReference>
<sequence length="315" mass="35944">MEADEYFATTSPPNNLHEVALRTKEFVAHSRSLNRRVVLVSSGGTTVPLENNTVRFLDNFSAGTRGATSAEHFIEAGYAVIFLHRQFSLEPYTRHYTHAKNCFLDFLAAMPDGSLRVVDHHQTEITCMLSKYQEANTNRMLLKIDFVTVRDYLFLLRQITSEMSLLGCYGMYYLAAAVSDYFIPQSKMFEHKIQSDGGALVLSLEQVPKVIKPLVHEWVEHGFIVSFKLETDEALLIPKSRRALERYGHQLVIGNMLQTRKHVVHLIHPTFEETIVLTKKEIEDNVEIEVHIISHLVDLHDKWISQSTTAATTTK</sequence>
<evidence type="ECO:0000313" key="4">
    <source>
        <dbReference type="Proteomes" id="UP001648503"/>
    </source>
</evidence>
<keyword evidence="4" id="KW-1185">Reference proteome</keyword>
<organism evidence="3 4">
    <name type="scientific">Batrachochytrium salamandrivorans</name>
    <dbReference type="NCBI Taxonomy" id="1357716"/>
    <lineage>
        <taxon>Eukaryota</taxon>
        <taxon>Fungi</taxon>
        <taxon>Fungi incertae sedis</taxon>
        <taxon>Chytridiomycota</taxon>
        <taxon>Chytridiomycota incertae sedis</taxon>
        <taxon>Chytridiomycetes</taxon>
        <taxon>Rhizophydiales</taxon>
        <taxon>Rhizophydiales incertae sedis</taxon>
        <taxon>Batrachochytrium</taxon>
    </lineage>
</organism>
<proteinExistence type="inferred from homology"/>
<reference evidence="3 4" key="1">
    <citation type="submission" date="2021-02" db="EMBL/GenBank/DDBJ databases">
        <title>Variation within the Batrachochytrium salamandrivorans European outbreak.</title>
        <authorList>
            <person name="Kelly M."/>
            <person name="Pasmans F."/>
            <person name="Shea T.P."/>
            <person name="Munoz J.F."/>
            <person name="Carranza S."/>
            <person name="Cuomo C.A."/>
            <person name="Martel A."/>
        </authorList>
    </citation>
    <scope>NUCLEOTIDE SEQUENCE [LARGE SCALE GENOMIC DNA]</scope>
    <source>
        <strain evidence="3 4">AMFP18/2</strain>
    </source>
</reference>
<evidence type="ECO:0000313" key="3">
    <source>
        <dbReference type="EMBL" id="KAH6587447.1"/>
    </source>
</evidence>
<dbReference type="Proteomes" id="UP001648503">
    <property type="component" value="Unassembled WGS sequence"/>
</dbReference>
<protein>
    <recommendedName>
        <fullName evidence="2">DNA/pantothenate metabolism flavoprotein C-terminal domain-containing protein</fullName>
    </recommendedName>
</protein>
<feature type="domain" description="DNA/pantothenate metabolism flavoprotein C-terminal" evidence="2">
    <location>
        <begin position="172"/>
        <end position="263"/>
    </location>
</feature>
<gene>
    <name evidence="3" type="ORF">BASA50_011389</name>
</gene>
<evidence type="ECO:0000256" key="1">
    <source>
        <dbReference type="ARBA" id="ARBA00005703"/>
    </source>
</evidence>
<comment type="similarity">
    <text evidence="1">Belongs to the PPC synthetase family.</text>
</comment>
<evidence type="ECO:0000259" key="2">
    <source>
        <dbReference type="Pfam" id="PF04127"/>
    </source>
</evidence>
<name>A0ABQ8EWB8_9FUNG</name>
<dbReference type="PANTHER" id="PTHR12290">
    <property type="entry name" value="CORNICHON-RELATED"/>
    <property type="match status" value="1"/>
</dbReference>
<comment type="caution">
    <text evidence="3">The sequence shown here is derived from an EMBL/GenBank/DDBJ whole genome shotgun (WGS) entry which is preliminary data.</text>
</comment>
<dbReference type="Gene3D" id="3.40.50.10300">
    <property type="entry name" value="CoaB-like"/>
    <property type="match status" value="1"/>
</dbReference>
<dbReference type="InterPro" id="IPR007085">
    <property type="entry name" value="DNA/pantothenate-metab_flavo_C"/>
</dbReference>
<accession>A0ABQ8EWB8</accession>
<dbReference type="InterPro" id="IPR035929">
    <property type="entry name" value="CoaB-like_sf"/>
</dbReference>
<dbReference type="EMBL" id="JAFCIX010000560">
    <property type="protein sequence ID" value="KAH6587447.1"/>
    <property type="molecule type" value="Genomic_DNA"/>
</dbReference>
<dbReference type="Pfam" id="PF04127">
    <property type="entry name" value="DFP"/>
    <property type="match status" value="1"/>
</dbReference>